<keyword evidence="6" id="KW-0472">Membrane</keyword>
<dbReference type="InterPro" id="IPR002394">
    <property type="entry name" value="Nicotinic_acetylcholine_rcpt"/>
</dbReference>
<dbReference type="EMBL" id="CAJOBJ010000916">
    <property type="protein sequence ID" value="CAF3850920.1"/>
    <property type="molecule type" value="Genomic_DNA"/>
</dbReference>
<evidence type="ECO:0000313" key="14">
    <source>
        <dbReference type="Proteomes" id="UP000681720"/>
    </source>
</evidence>
<feature type="chain" id="PRO_5035914743" description="Neurotransmitter-gated ion-channel ligand-binding domain-containing protein" evidence="11">
    <location>
        <begin position="31"/>
        <end position="148"/>
    </location>
</feature>
<keyword evidence="8" id="KW-1071">Ligand-gated ion channel</keyword>
<evidence type="ECO:0000256" key="9">
    <source>
        <dbReference type="ARBA" id="ARBA00023303"/>
    </source>
</evidence>
<comment type="subcellular location">
    <subcellularLocation>
        <location evidence="10">Synaptic cell membrane</location>
        <topology evidence="10">Multi-pass membrane protein</topology>
    </subcellularLocation>
</comment>
<evidence type="ECO:0000256" key="4">
    <source>
        <dbReference type="ARBA" id="ARBA00023018"/>
    </source>
</evidence>
<keyword evidence="4" id="KW-0770">Synapse</keyword>
<evidence type="ECO:0000256" key="5">
    <source>
        <dbReference type="ARBA" id="ARBA00023065"/>
    </source>
</evidence>
<evidence type="ECO:0000256" key="2">
    <source>
        <dbReference type="ARBA" id="ARBA00022475"/>
    </source>
</evidence>
<dbReference type="Pfam" id="PF02931">
    <property type="entry name" value="Neur_chan_LBD"/>
    <property type="match status" value="1"/>
</dbReference>
<keyword evidence="2" id="KW-1003">Cell membrane</keyword>
<dbReference type="InterPro" id="IPR006202">
    <property type="entry name" value="Neur_chan_lig-bd"/>
</dbReference>
<evidence type="ECO:0000259" key="12">
    <source>
        <dbReference type="Pfam" id="PF02931"/>
    </source>
</evidence>
<evidence type="ECO:0000256" key="7">
    <source>
        <dbReference type="ARBA" id="ARBA00023170"/>
    </source>
</evidence>
<dbReference type="Proteomes" id="UP000681720">
    <property type="component" value="Unassembled WGS sequence"/>
</dbReference>
<dbReference type="PANTHER" id="PTHR18945">
    <property type="entry name" value="NEUROTRANSMITTER GATED ION CHANNEL"/>
    <property type="match status" value="1"/>
</dbReference>
<keyword evidence="11" id="KW-0732">Signal</keyword>
<keyword evidence="1" id="KW-0813">Transport</keyword>
<reference evidence="13" key="1">
    <citation type="submission" date="2021-02" db="EMBL/GenBank/DDBJ databases">
        <authorList>
            <person name="Nowell W R."/>
        </authorList>
    </citation>
    <scope>NUCLEOTIDE SEQUENCE</scope>
</reference>
<evidence type="ECO:0000256" key="3">
    <source>
        <dbReference type="ARBA" id="ARBA00022692"/>
    </source>
</evidence>
<dbReference type="GO" id="GO:0004888">
    <property type="term" value="F:transmembrane signaling receptor activity"/>
    <property type="evidence" value="ECO:0007669"/>
    <property type="project" value="InterPro"/>
</dbReference>
<sequence length="148" mass="17252">MSYSTKSFIIFQEVLLLLLNIFLRSSYVSTNEVELRKLLFYERPYDRRVCPEAGITKVHTNLILLQIESVDEKAQVVTSNVQLICAWCDPYMSWNVSRYNITELSVGSNYLWTPDVVLVNSADGKHSRNREHYALILRHDGNYAFRNN</sequence>
<dbReference type="InterPro" id="IPR036734">
    <property type="entry name" value="Neur_chan_lig-bd_sf"/>
</dbReference>
<dbReference type="GO" id="GO:0022848">
    <property type="term" value="F:acetylcholine-gated monoatomic cation-selective channel activity"/>
    <property type="evidence" value="ECO:0007669"/>
    <property type="project" value="InterPro"/>
</dbReference>
<gene>
    <name evidence="13" type="ORF">GIL414_LOCUS3958</name>
</gene>
<evidence type="ECO:0000256" key="10">
    <source>
        <dbReference type="ARBA" id="ARBA00034099"/>
    </source>
</evidence>
<evidence type="ECO:0000256" key="8">
    <source>
        <dbReference type="ARBA" id="ARBA00023286"/>
    </source>
</evidence>
<dbReference type="InterPro" id="IPR006201">
    <property type="entry name" value="Neur_channel"/>
</dbReference>
<evidence type="ECO:0000256" key="11">
    <source>
        <dbReference type="SAM" id="SignalP"/>
    </source>
</evidence>
<keyword evidence="3" id="KW-0812">Transmembrane</keyword>
<comment type="caution">
    <text evidence="13">The sequence shown here is derived from an EMBL/GenBank/DDBJ whole genome shotgun (WGS) entry which is preliminary data.</text>
</comment>
<evidence type="ECO:0000313" key="13">
    <source>
        <dbReference type="EMBL" id="CAF3850920.1"/>
    </source>
</evidence>
<accession>A0A8S2KEM4</accession>
<feature type="signal peptide" evidence="11">
    <location>
        <begin position="1"/>
        <end position="30"/>
    </location>
</feature>
<dbReference type="Gene3D" id="2.70.170.10">
    <property type="entry name" value="Neurotransmitter-gated ion-channel ligand-binding domain"/>
    <property type="match status" value="1"/>
</dbReference>
<dbReference type="SUPFAM" id="SSF63712">
    <property type="entry name" value="Nicotinic receptor ligand binding domain-like"/>
    <property type="match status" value="1"/>
</dbReference>
<dbReference type="AlphaFoldDB" id="A0A8S2KEM4"/>
<feature type="domain" description="Neurotransmitter-gated ion-channel ligand-binding" evidence="12">
    <location>
        <begin position="39"/>
        <end position="142"/>
    </location>
</feature>
<dbReference type="GO" id="GO:0045211">
    <property type="term" value="C:postsynaptic membrane"/>
    <property type="evidence" value="ECO:0007669"/>
    <property type="project" value="InterPro"/>
</dbReference>
<dbReference type="PRINTS" id="PR00254">
    <property type="entry name" value="NICOTINICR"/>
</dbReference>
<evidence type="ECO:0000256" key="6">
    <source>
        <dbReference type="ARBA" id="ARBA00023136"/>
    </source>
</evidence>
<protein>
    <recommendedName>
        <fullName evidence="12">Neurotransmitter-gated ion-channel ligand-binding domain-containing protein</fullName>
    </recommendedName>
</protein>
<proteinExistence type="predicted"/>
<evidence type="ECO:0000256" key="1">
    <source>
        <dbReference type="ARBA" id="ARBA00022448"/>
    </source>
</evidence>
<keyword evidence="5" id="KW-0406">Ion transport</keyword>
<name>A0A8S2KEM4_9BILA</name>
<organism evidence="13 14">
    <name type="scientific">Rotaria magnacalcarata</name>
    <dbReference type="NCBI Taxonomy" id="392030"/>
    <lineage>
        <taxon>Eukaryota</taxon>
        <taxon>Metazoa</taxon>
        <taxon>Spiralia</taxon>
        <taxon>Gnathifera</taxon>
        <taxon>Rotifera</taxon>
        <taxon>Eurotatoria</taxon>
        <taxon>Bdelloidea</taxon>
        <taxon>Philodinida</taxon>
        <taxon>Philodinidae</taxon>
        <taxon>Rotaria</taxon>
    </lineage>
</organism>
<keyword evidence="7" id="KW-0675">Receptor</keyword>
<keyword evidence="9" id="KW-0407">Ion channel</keyword>